<gene>
    <name evidence="1" type="ORF">CLV60_103109</name>
</gene>
<dbReference type="EMBL" id="PYAS01000003">
    <property type="protein sequence ID" value="PSL31243.1"/>
    <property type="molecule type" value="Genomic_DNA"/>
</dbReference>
<evidence type="ECO:0000313" key="2">
    <source>
        <dbReference type="Proteomes" id="UP000241964"/>
    </source>
</evidence>
<keyword evidence="2" id="KW-1185">Reference proteome</keyword>
<proteinExistence type="predicted"/>
<protein>
    <submittedName>
        <fullName evidence="1">Uncharacterized protein</fullName>
    </submittedName>
</protein>
<comment type="caution">
    <text evidence="1">The sequence shown here is derived from an EMBL/GenBank/DDBJ whole genome shotgun (WGS) entry which is preliminary data.</text>
</comment>
<reference evidence="1 2" key="1">
    <citation type="submission" date="2018-03" db="EMBL/GenBank/DDBJ databases">
        <title>Genomic Encyclopedia of Archaeal and Bacterial Type Strains, Phase II (KMG-II): from individual species to whole genera.</title>
        <authorList>
            <person name="Goeker M."/>
        </authorList>
    </citation>
    <scope>NUCLEOTIDE SEQUENCE [LARGE SCALE GENOMIC DNA]</scope>
    <source>
        <strain evidence="1 2">DSM 29057</strain>
    </source>
</reference>
<dbReference type="AlphaFoldDB" id="A0A2P8GBB3"/>
<sequence>MVRVGESPLNVTMNVWTPKTRHYTSINHIMNASIKNVESDEAICLAYGRGVKELLSQSTASEWIEDLWIIYSDHMAFQKEAGCNPRIGEIFLSFRELVFFFQKLEIGSR</sequence>
<organism evidence="1 2">
    <name type="scientific">Dyadobacter jiangsuensis</name>
    <dbReference type="NCBI Taxonomy" id="1591085"/>
    <lineage>
        <taxon>Bacteria</taxon>
        <taxon>Pseudomonadati</taxon>
        <taxon>Bacteroidota</taxon>
        <taxon>Cytophagia</taxon>
        <taxon>Cytophagales</taxon>
        <taxon>Spirosomataceae</taxon>
        <taxon>Dyadobacter</taxon>
    </lineage>
</organism>
<name>A0A2P8GBB3_9BACT</name>
<accession>A0A2P8GBB3</accession>
<evidence type="ECO:0000313" key="1">
    <source>
        <dbReference type="EMBL" id="PSL31243.1"/>
    </source>
</evidence>
<dbReference type="Proteomes" id="UP000241964">
    <property type="component" value="Unassembled WGS sequence"/>
</dbReference>